<dbReference type="PANTHER" id="PTHR11022:SF41">
    <property type="entry name" value="PEPTIDOGLYCAN-RECOGNITION PROTEIN LC-RELATED"/>
    <property type="match status" value="1"/>
</dbReference>
<dbReference type="Gene3D" id="3.40.80.10">
    <property type="entry name" value="Peptidoglycan recognition protein-like"/>
    <property type="match status" value="1"/>
</dbReference>
<reference evidence="4 5" key="1">
    <citation type="submission" date="2012-02" db="EMBL/GenBank/DDBJ databases">
        <title>Complete genome sequence of Actinoplanes missouriensis 431 (= NBRC 102363).</title>
        <authorList>
            <person name="Ohnishi Y."/>
            <person name="Ishikawa J."/>
            <person name="Sekine M."/>
            <person name="Hosoyama A."/>
            <person name="Harada T."/>
            <person name="Narita H."/>
            <person name="Hata T."/>
            <person name="Konno Y."/>
            <person name="Tutikane K."/>
            <person name="Fujita N."/>
            <person name="Horinouchi S."/>
            <person name="Hayakawa M."/>
        </authorList>
    </citation>
    <scope>NUCLEOTIDE SEQUENCE [LARGE SCALE GENOMIC DNA]</scope>
    <source>
        <strain evidence="5">ATCC 14538 / DSM 43046 / CBS 188.64 / JCM 3121 / NBRC 102363 / NCIMB 12654 / NRRL B-3342 / UNCC 431</strain>
    </source>
</reference>
<protein>
    <recommendedName>
        <fullName evidence="3">Peptidoglycan recognition protein family domain-containing protein</fullName>
    </recommendedName>
</protein>
<dbReference type="InterPro" id="IPR006619">
    <property type="entry name" value="PGRP_domain_met/bac"/>
</dbReference>
<dbReference type="GO" id="GO:0008745">
    <property type="term" value="F:N-acetylmuramoyl-L-alanine amidase activity"/>
    <property type="evidence" value="ECO:0007669"/>
    <property type="project" value="InterPro"/>
</dbReference>
<dbReference type="EMBL" id="AP012319">
    <property type="protein sequence ID" value="BAL90467.1"/>
    <property type="molecule type" value="Genomic_DNA"/>
</dbReference>
<proteinExistence type="inferred from homology"/>
<dbReference type="OrthoDB" id="514320at2"/>
<dbReference type="InterPro" id="IPR015510">
    <property type="entry name" value="PGRP"/>
</dbReference>
<dbReference type="eggNOG" id="COG5479">
    <property type="taxonomic scope" value="Bacteria"/>
</dbReference>
<dbReference type="PANTHER" id="PTHR11022">
    <property type="entry name" value="PEPTIDOGLYCAN RECOGNITION PROTEIN"/>
    <property type="match status" value="1"/>
</dbReference>
<dbReference type="Proteomes" id="UP000007882">
    <property type="component" value="Chromosome"/>
</dbReference>
<organism evidence="4 5">
    <name type="scientific">Actinoplanes missouriensis (strain ATCC 14538 / DSM 43046 / CBS 188.64 / JCM 3121 / NBRC 102363 / NCIMB 12654 / NRRL B-3342 / UNCC 431)</name>
    <dbReference type="NCBI Taxonomy" id="512565"/>
    <lineage>
        <taxon>Bacteria</taxon>
        <taxon>Bacillati</taxon>
        <taxon>Actinomycetota</taxon>
        <taxon>Actinomycetes</taxon>
        <taxon>Micromonosporales</taxon>
        <taxon>Micromonosporaceae</taxon>
        <taxon>Actinoplanes</taxon>
    </lineage>
</organism>
<dbReference type="HOGENOM" id="CLU_386692_0_0_11"/>
<feature type="region of interest" description="Disordered" evidence="2">
    <location>
        <begin position="167"/>
        <end position="268"/>
    </location>
</feature>
<dbReference type="GO" id="GO:0009253">
    <property type="term" value="P:peptidoglycan catabolic process"/>
    <property type="evidence" value="ECO:0007669"/>
    <property type="project" value="InterPro"/>
</dbReference>
<dbReference type="AlphaFoldDB" id="I0HBT0"/>
<dbReference type="STRING" id="512565.AMIS_52470"/>
<evidence type="ECO:0000256" key="2">
    <source>
        <dbReference type="SAM" id="MobiDB-lite"/>
    </source>
</evidence>
<evidence type="ECO:0000256" key="1">
    <source>
        <dbReference type="ARBA" id="ARBA00007553"/>
    </source>
</evidence>
<name>I0HBT0_ACTM4</name>
<dbReference type="eggNOG" id="COG2385">
    <property type="taxonomic scope" value="Bacteria"/>
</dbReference>
<comment type="similarity">
    <text evidence="1">Belongs to the N-acetylmuramoyl-L-alanine amidase 2 family.</text>
</comment>
<accession>I0HBT0</accession>
<sequence>MNRRLAIGVGAAAAVLAAGGGVAVLAWPDSGDAGASVVAEQVTVLPPDPSAAPPKIKTAFNTVEIAASSGGGDVDLPERKTKRFSMVGVSWSDPAAVPQGEIQVKTRSAASGRWSVWKTLQREADGPDGLEAGNPGLRGGTVPLWAGLSDGVAARVVGGGSGLPAGLRLDLTDPGEESGGRGGGAAVTESPSAEPSDTPTVDPTTTAPGAEPTTGATTTTPAAVPATTTAPVATTTPAPAATTATTAPAATSAKPSSAGVTANAVPTSTTPVKAQFPSYVNRAGWQADESIVKSIEVAKEVRVLWVHHTATGNDYNCADSWKIVKSIQSNDVNGKGFSDIGYNYLVDKCGKLFEGRKGGVENPVVGAQTKGFNTNYAGIAVIGDFEGDVKTGKVPLQSNAAIEKTLAQVAAARLGKYNYSPTSTAKVQAGATNGKFAEGAWVTLNRIAGHMDGDATACPGKNLYPRLPAIRALASEQITGLALSRITGATKQGSVYYTKKTATVSWAVTTPTAKIARFEIYVDNKKVASPAGSARSATVTLAAGRHSVIVRGVHATGGTAQFGVTVIGDPTAPAWTAGMAVNLRPGTYNATSVPVTLTLSAKDNAAFAGFTVTKPRAATLGASAKGWNVNVKPGTTTYAVTARDVAGNTRTAQIGRKLAIVPETSAKKTGTWTTVKNKAHLSGKALSASSKGRKLTWSFTGRTAALTFMKTPKSGKVAIYVDGKKVSTLDLKSAKNAYRQAVWTRNLTSGKHKIMIEVLGTKGRPTVISDGLVVGN</sequence>
<dbReference type="InterPro" id="IPR036505">
    <property type="entry name" value="Amidase/PGRP_sf"/>
</dbReference>
<evidence type="ECO:0000313" key="5">
    <source>
        <dbReference type="Proteomes" id="UP000007882"/>
    </source>
</evidence>
<dbReference type="KEGG" id="ams:AMIS_52470"/>
<evidence type="ECO:0000259" key="3">
    <source>
        <dbReference type="SMART" id="SM00701"/>
    </source>
</evidence>
<dbReference type="Gene3D" id="2.60.120.260">
    <property type="entry name" value="Galactose-binding domain-like"/>
    <property type="match status" value="1"/>
</dbReference>
<dbReference type="InterPro" id="IPR002502">
    <property type="entry name" value="Amidase_domain"/>
</dbReference>
<gene>
    <name evidence="4" type="ordered locus">AMIS_52470</name>
</gene>
<feature type="compositionally biased region" description="Low complexity" evidence="2">
    <location>
        <begin position="197"/>
        <end position="251"/>
    </location>
</feature>
<feature type="compositionally biased region" description="Polar residues" evidence="2">
    <location>
        <begin position="253"/>
        <end position="268"/>
    </location>
</feature>
<dbReference type="SMART" id="SM00701">
    <property type="entry name" value="PGRP"/>
    <property type="match status" value="1"/>
</dbReference>
<dbReference type="CDD" id="cd06583">
    <property type="entry name" value="PGRP"/>
    <property type="match status" value="1"/>
</dbReference>
<feature type="domain" description="Peptidoglycan recognition protein family" evidence="3">
    <location>
        <begin position="277"/>
        <end position="432"/>
    </location>
</feature>
<dbReference type="RefSeq" id="WP_014445355.1">
    <property type="nucleotide sequence ID" value="NC_017093.1"/>
</dbReference>
<keyword evidence="5" id="KW-1185">Reference proteome</keyword>
<dbReference type="SUPFAM" id="SSF55846">
    <property type="entry name" value="N-acetylmuramoyl-L-alanine amidase-like"/>
    <property type="match status" value="1"/>
</dbReference>
<evidence type="ECO:0000313" key="4">
    <source>
        <dbReference type="EMBL" id="BAL90467.1"/>
    </source>
</evidence>
<dbReference type="PATRIC" id="fig|512565.3.peg.5241"/>
<dbReference type="GO" id="GO:0008270">
    <property type="term" value="F:zinc ion binding"/>
    <property type="evidence" value="ECO:0007669"/>
    <property type="project" value="InterPro"/>
</dbReference>
<dbReference type="Pfam" id="PF01510">
    <property type="entry name" value="Amidase_2"/>
    <property type="match status" value="1"/>
</dbReference>